<keyword evidence="2" id="KW-0863">Zinc-finger</keyword>
<keyword evidence="4" id="KW-0694">RNA-binding</keyword>
<dbReference type="InterPro" id="IPR035979">
    <property type="entry name" value="RBD_domain_sf"/>
</dbReference>
<organism evidence="6">
    <name type="scientific">Oryza punctata</name>
    <name type="common">Red rice</name>
    <dbReference type="NCBI Taxonomy" id="4537"/>
    <lineage>
        <taxon>Eukaryota</taxon>
        <taxon>Viridiplantae</taxon>
        <taxon>Streptophyta</taxon>
        <taxon>Embryophyta</taxon>
        <taxon>Tracheophyta</taxon>
        <taxon>Spermatophyta</taxon>
        <taxon>Magnoliopsida</taxon>
        <taxon>Liliopsida</taxon>
        <taxon>Poales</taxon>
        <taxon>Poaceae</taxon>
        <taxon>BOP clade</taxon>
        <taxon>Oryzoideae</taxon>
        <taxon>Oryzeae</taxon>
        <taxon>Oryzinae</taxon>
        <taxon>Oryza</taxon>
    </lineage>
</organism>
<reference evidence="6" key="1">
    <citation type="submission" date="2015-04" db="UniProtKB">
        <authorList>
            <consortium name="EnsemblPlants"/>
        </authorList>
    </citation>
    <scope>IDENTIFICATION</scope>
</reference>
<dbReference type="SUPFAM" id="SSF54928">
    <property type="entry name" value="RNA-binding domain, RBD"/>
    <property type="match status" value="1"/>
</dbReference>
<name>A0A0E0LMQ2_ORYPU</name>
<reference evidence="6" key="2">
    <citation type="submission" date="2018-05" db="EMBL/GenBank/DDBJ databases">
        <title>OpunRS2 (Oryza punctata Reference Sequence Version 2).</title>
        <authorList>
            <person name="Zhang J."/>
            <person name="Kudrna D."/>
            <person name="Lee S."/>
            <person name="Talag J."/>
            <person name="Welchert J."/>
            <person name="Wing R.A."/>
        </authorList>
    </citation>
    <scope>NUCLEOTIDE SEQUENCE [LARGE SCALE GENOMIC DNA]</scope>
</reference>
<dbReference type="Proteomes" id="UP000026962">
    <property type="component" value="Chromosome 7"/>
</dbReference>
<evidence type="ECO:0000313" key="7">
    <source>
        <dbReference type="Proteomes" id="UP000026962"/>
    </source>
</evidence>
<dbReference type="GO" id="GO:0008270">
    <property type="term" value="F:zinc ion binding"/>
    <property type="evidence" value="ECO:0007669"/>
    <property type="project" value="UniProtKB-KW"/>
</dbReference>
<dbReference type="HOGENOM" id="CLU_1148799_0_0_1"/>
<keyword evidence="7" id="KW-1185">Reference proteome</keyword>
<evidence type="ECO:0000256" key="3">
    <source>
        <dbReference type="ARBA" id="ARBA00022833"/>
    </source>
</evidence>
<keyword evidence="3" id="KW-0862">Zinc</keyword>
<accession>A0A0E0LMQ2</accession>
<dbReference type="GO" id="GO:0003723">
    <property type="term" value="F:RNA binding"/>
    <property type="evidence" value="ECO:0007669"/>
    <property type="project" value="UniProtKB-KW"/>
</dbReference>
<sequence>MLQHQLVLQHKIEKLEPSYANAIVQYANIAKPSWISWYAFSAPDEAIQALINEAKSYYTRLPPIQHLPQLPLPQPPSMWFDYESPSLYLEPQFQFGPVINVKIPCKPDNEKHNFGFVTFQNADTVSLLLSKSTSHSICGVEVRVKPYLERTKQEQRYRKLPQKNDYFDNVAHRISCVNAIEGHSGQKLPNFIEPSQEILKHRFEEIDSPLTHNLSEKKKESPEDSTVLFQPVGCFIASGNIILYGTRKQTDAIKS</sequence>
<dbReference type="InterPro" id="IPR012677">
    <property type="entry name" value="Nucleotide-bd_a/b_plait_sf"/>
</dbReference>
<dbReference type="STRING" id="4537.A0A0E0LMQ2"/>
<dbReference type="EnsemblPlants" id="OPUNC07G19020.2">
    <property type="protein sequence ID" value="OPUNC07G19020.2"/>
    <property type="gene ID" value="OPUNC07G19020"/>
</dbReference>
<evidence type="ECO:0000256" key="4">
    <source>
        <dbReference type="ARBA" id="ARBA00022884"/>
    </source>
</evidence>
<evidence type="ECO:0000256" key="1">
    <source>
        <dbReference type="ARBA" id="ARBA00022723"/>
    </source>
</evidence>
<evidence type="ECO:0000313" key="6">
    <source>
        <dbReference type="EnsemblPlants" id="OPUNC07G19020.2"/>
    </source>
</evidence>
<evidence type="ECO:0000256" key="5">
    <source>
        <dbReference type="ARBA" id="ARBA00023125"/>
    </source>
</evidence>
<evidence type="ECO:0000256" key="2">
    <source>
        <dbReference type="ARBA" id="ARBA00022771"/>
    </source>
</evidence>
<dbReference type="AlphaFoldDB" id="A0A0E0LMQ2"/>
<dbReference type="Gramene" id="OPUNC07G19020.2">
    <property type="protein sequence ID" value="OPUNC07G19020.2"/>
    <property type="gene ID" value="OPUNC07G19020"/>
</dbReference>
<dbReference type="GO" id="GO:0003677">
    <property type="term" value="F:DNA binding"/>
    <property type="evidence" value="ECO:0007669"/>
    <property type="project" value="UniProtKB-KW"/>
</dbReference>
<proteinExistence type="predicted"/>
<dbReference type="PANTHER" id="PTHR24009">
    <property type="entry name" value="RNA-BINDING (RRM/RBD/RNP MOTIFS)"/>
    <property type="match status" value="1"/>
</dbReference>
<dbReference type="PANTHER" id="PTHR24009:SF0">
    <property type="entry name" value="ZINC FINGER CCCH DOMAIN-CONTAINING PROTEIN 18"/>
    <property type="match status" value="1"/>
</dbReference>
<keyword evidence="1" id="KW-0479">Metal-binding</keyword>
<dbReference type="Gene3D" id="3.30.70.330">
    <property type="match status" value="1"/>
</dbReference>
<keyword evidence="5" id="KW-0238">DNA-binding</keyword>
<protein>
    <submittedName>
        <fullName evidence="6">Uncharacterized protein</fullName>
    </submittedName>
</protein>